<evidence type="ECO:0000313" key="6">
    <source>
        <dbReference type="Proteomes" id="UP000652013"/>
    </source>
</evidence>
<dbReference type="InterPro" id="IPR036573">
    <property type="entry name" value="CBM_sf_5/12"/>
</dbReference>
<protein>
    <recommendedName>
        <fullName evidence="4">Chitin-binding type-3 domain-containing protein</fullName>
    </recommendedName>
</protein>
<dbReference type="Pfam" id="PF02839">
    <property type="entry name" value="CBM_5_12"/>
    <property type="match status" value="1"/>
</dbReference>
<dbReference type="RefSeq" id="WP_203938344.1">
    <property type="nucleotide sequence ID" value="NZ_BAAAGJ010000005.1"/>
</dbReference>
<evidence type="ECO:0000256" key="1">
    <source>
        <dbReference type="ARBA" id="ARBA00022801"/>
    </source>
</evidence>
<dbReference type="InterPro" id="IPR048958">
    <property type="entry name" value="Polysacc_lyase_14"/>
</dbReference>
<keyword evidence="3" id="KW-0732">Signal</keyword>
<feature type="domain" description="Chitin-binding type-3" evidence="4">
    <location>
        <begin position="334"/>
        <end position="380"/>
    </location>
</feature>
<evidence type="ECO:0000256" key="2">
    <source>
        <dbReference type="SAM" id="MobiDB-lite"/>
    </source>
</evidence>
<dbReference type="PANTHER" id="PTHR40124:SF1">
    <property type="entry name" value="DISAGGREGATASE RELATED REPEAT PROTEIN"/>
    <property type="match status" value="1"/>
</dbReference>
<keyword evidence="6" id="KW-1185">Reference proteome</keyword>
<dbReference type="Gene3D" id="2.10.10.20">
    <property type="entry name" value="Carbohydrate-binding module superfamily 5/12"/>
    <property type="match status" value="1"/>
</dbReference>
<dbReference type="PANTHER" id="PTHR40124">
    <property type="match status" value="1"/>
</dbReference>
<evidence type="ECO:0000313" key="5">
    <source>
        <dbReference type="EMBL" id="GIJ03053.1"/>
    </source>
</evidence>
<reference evidence="5" key="1">
    <citation type="submission" date="2021-01" db="EMBL/GenBank/DDBJ databases">
        <title>Whole genome shotgun sequence of Spirilliplanes yamanashiensis NBRC 15828.</title>
        <authorList>
            <person name="Komaki H."/>
            <person name="Tamura T."/>
        </authorList>
    </citation>
    <scope>NUCLEOTIDE SEQUENCE</scope>
    <source>
        <strain evidence="5">NBRC 15828</strain>
    </source>
</reference>
<dbReference type="GO" id="GO:0005975">
    <property type="term" value="P:carbohydrate metabolic process"/>
    <property type="evidence" value="ECO:0007669"/>
    <property type="project" value="InterPro"/>
</dbReference>
<organism evidence="5 6">
    <name type="scientific">Spirilliplanes yamanashiensis</name>
    <dbReference type="NCBI Taxonomy" id="42233"/>
    <lineage>
        <taxon>Bacteria</taxon>
        <taxon>Bacillati</taxon>
        <taxon>Actinomycetota</taxon>
        <taxon>Actinomycetes</taxon>
        <taxon>Micromonosporales</taxon>
        <taxon>Micromonosporaceae</taxon>
        <taxon>Spirilliplanes</taxon>
    </lineage>
</organism>
<feature type="region of interest" description="Disordered" evidence="2">
    <location>
        <begin position="297"/>
        <end position="333"/>
    </location>
</feature>
<gene>
    <name evidence="5" type="ORF">Sya03_24050</name>
</gene>
<dbReference type="SMART" id="SM00495">
    <property type="entry name" value="ChtBD3"/>
    <property type="match status" value="1"/>
</dbReference>
<dbReference type="GO" id="GO:0030246">
    <property type="term" value="F:carbohydrate binding"/>
    <property type="evidence" value="ECO:0007669"/>
    <property type="project" value="InterPro"/>
</dbReference>
<keyword evidence="1" id="KW-0378">Hydrolase</keyword>
<dbReference type="Proteomes" id="UP000652013">
    <property type="component" value="Unassembled WGS sequence"/>
</dbReference>
<feature type="compositionally biased region" description="Pro residues" evidence="2">
    <location>
        <begin position="301"/>
        <end position="323"/>
    </location>
</feature>
<dbReference type="InterPro" id="IPR003610">
    <property type="entry name" value="CBM5/12"/>
</dbReference>
<accession>A0A8J3Y871</accession>
<name>A0A8J3Y871_9ACTN</name>
<dbReference type="SUPFAM" id="SSF51055">
    <property type="entry name" value="Carbohydrate binding domain"/>
    <property type="match status" value="1"/>
</dbReference>
<proteinExistence type="predicted"/>
<comment type="caution">
    <text evidence="5">The sequence shown here is derived from an EMBL/GenBank/DDBJ whole genome shotgun (WGS) entry which is preliminary data.</text>
</comment>
<feature type="chain" id="PRO_5035247881" description="Chitin-binding type-3 domain-containing protein" evidence="3">
    <location>
        <begin position="26"/>
        <end position="380"/>
    </location>
</feature>
<dbReference type="EMBL" id="BOOY01000017">
    <property type="protein sequence ID" value="GIJ03053.1"/>
    <property type="molecule type" value="Genomic_DNA"/>
</dbReference>
<dbReference type="AlphaFoldDB" id="A0A8J3Y871"/>
<dbReference type="CDD" id="cd12214">
    <property type="entry name" value="ChiA1_BD"/>
    <property type="match status" value="1"/>
</dbReference>
<dbReference type="GO" id="GO:0005576">
    <property type="term" value="C:extracellular region"/>
    <property type="evidence" value="ECO:0007669"/>
    <property type="project" value="InterPro"/>
</dbReference>
<sequence length="380" mass="40251">MRIRPLIAVAAGAALLAAGATTALAVEAPAAPRPTAAAPYVNSFERPPAGAPYLRGAWAADGWSAPWDQGLAARSTIDGAVAHSGGKSLRAFYPKGVISPENSGLSAPFALVPSREYYFSQWVRFSPDFSWGTTSFAGKLGVGLAGGASCSGGKVCDGFNGFSSRMIWRSGGRASLYYYHMGHAGTYGDDADFSLDGAPVYYPRGQWINLVQRVKVNTVTGGEANPDGEIEAWYNGRRVVSVTGLRFVRNADLVDRAYFSSFHGGAEAGFAPQNDSYIWYDDFTASTSRADICELSGGCPTAPPTTPPTTTPPTPPTTRPATPPVTTAPTDPGVAAWQPGTAYAVGRTVTYDGATYRCRQAQRSLTGWEPVRTPALWQRL</sequence>
<dbReference type="Pfam" id="PF21294">
    <property type="entry name" value="Polysacc_lyase_14"/>
    <property type="match status" value="1"/>
</dbReference>
<feature type="signal peptide" evidence="3">
    <location>
        <begin position="1"/>
        <end position="25"/>
    </location>
</feature>
<evidence type="ECO:0000256" key="3">
    <source>
        <dbReference type="SAM" id="SignalP"/>
    </source>
</evidence>
<evidence type="ECO:0000259" key="4">
    <source>
        <dbReference type="SMART" id="SM00495"/>
    </source>
</evidence>
<dbReference type="Gene3D" id="2.60.120.200">
    <property type="match status" value="1"/>
</dbReference>
<dbReference type="GO" id="GO:0004553">
    <property type="term" value="F:hydrolase activity, hydrolyzing O-glycosyl compounds"/>
    <property type="evidence" value="ECO:0007669"/>
    <property type="project" value="InterPro"/>
</dbReference>